<keyword evidence="1" id="KW-1133">Transmembrane helix</keyword>
<evidence type="ECO:0000256" key="1">
    <source>
        <dbReference type="SAM" id="Phobius"/>
    </source>
</evidence>
<evidence type="ECO:0000313" key="3">
    <source>
        <dbReference type="WBParaSite" id="ACRNAN_scaffold19517.g6328.t1"/>
    </source>
</evidence>
<accession>A0A914D7W5</accession>
<reference evidence="3" key="1">
    <citation type="submission" date="2022-11" db="UniProtKB">
        <authorList>
            <consortium name="WormBaseParasite"/>
        </authorList>
    </citation>
    <scope>IDENTIFICATION</scope>
</reference>
<evidence type="ECO:0000313" key="2">
    <source>
        <dbReference type="Proteomes" id="UP000887540"/>
    </source>
</evidence>
<protein>
    <submittedName>
        <fullName evidence="3">Uncharacterized protein</fullName>
    </submittedName>
</protein>
<name>A0A914D7W5_9BILA</name>
<dbReference type="AlphaFoldDB" id="A0A914D7W5"/>
<keyword evidence="1" id="KW-0472">Membrane</keyword>
<feature type="transmembrane region" description="Helical" evidence="1">
    <location>
        <begin position="48"/>
        <end position="67"/>
    </location>
</feature>
<sequence>MRQTWFYHEELESLILTMKIQQYEKKSCDVKFVTDIGMNFRNNGIQDINGHIIMCLNVVLLIFVLSVQNLYPKMILNIVL</sequence>
<proteinExistence type="predicted"/>
<organism evidence="2 3">
    <name type="scientific">Acrobeloides nanus</name>
    <dbReference type="NCBI Taxonomy" id="290746"/>
    <lineage>
        <taxon>Eukaryota</taxon>
        <taxon>Metazoa</taxon>
        <taxon>Ecdysozoa</taxon>
        <taxon>Nematoda</taxon>
        <taxon>Chromadorea</taxon>
        <taxon>Rhabditida</taxon>
        <taxon>Tylenchina</taxon>
        <taxon>Cephalobomorpha</taxon>
        <taxon>Cephaloboidea</taxon>
        <taxon>Cephalobidae</taxon>
        <taxon>Acrobeloides</taxon>
    </lineage>
</organism>
<dbReference type="WBParaSite" id="ACRNAN_scaffold19517.g6328.t1">
    <property type="protein sequence ID" value="ACRNAN_scaffold19517.g6328.t1"/>
    <property type="gene ID" value="ACRNAN_scaffold19517.g6328"/>
</dbReference>
<keyword evidence="1" id="KW-0812">Transmembrane</keyword>
<keyword evidence="2" id="KW-1185">Reference proteome</keyword>
<dbReference type="Proteomes" id="UP000887540">
    <property type="component" value="Unplaced"/>
</dbReference>